<reference evidence="1 2" key="1">
    <citation type="submission" date="2020-04" db="EMBL/GenBank/DDBJ databases">
        <title>Genome-Wide Identification of 5-Methylcytosine Sites in Bacterial Genomes By High-Throughput Sequencing of MspJI Restriction Fragments.</title>
        <authorList>
            <person name="Wu V."/>
        </authorList>
    </citation>
    <scope>NUCLEOTIDE SEQUENCE [LARGE SCALE GENOMIC DNA]</scope>
    <source>
        <strain evidence="1 2">CCAP 1403/13f</strain>
    </source>
</reference>
<organism evidence="1 2">
    <name type="scientific">Dolichospermum flos-aquae CCAP 1403/13F</name>
    <dbReference type="NCBI Taxonomy" id="315271"/>
    <lineage>
        <taxon>Bacteria</taxon>
        <taxon>Bacillati</taxon>
        <taxon>Cyanobacteriota</taxon>
        <taxon>Cyanophyceae</taxon>
        <taxon>Nostocales</taxon>
        <taxon>Aphanizomenonaceae</taxon>
        <taxon>Dolichospermum</taxon>
    </lineage>
</organism>
<proteinExistence type="predicted"/>
<protein>
    <submittedName>
        <fullName evidence="1">DUF4158 domain-containing protein</fullName>
    </submittedName>
</protein>
<name>A0A6H2C710_DOLFA</name>
<accession>A0A6H2C710</accession>
<dbReference type="EMBL" id="CP051206">
    <property type="protein sequence ID" value="QJB46996.1"/>
    <property type="molecule type" value="Genomic_DNA"/>
</dbReference>
<evidence type="ECO:0000313" key="2">
    <source>
        <dbReference type="Proteomes" id="UP000502433"/>
    </source>
</evidence>
<evidence type="ECO:0000313" key="1">
    <source>
        <dbReference type="EMBL" id="QJB46996.1"/>
    </source>
</evidence>
<sequence>MPSERQRRNYQQAIREYLGIKPYDKAAQKLIAIVVSSAAEVKDHPADLINITTHIPHPKLSQIKKALKVVHNN</sequence>
<dbReference type="AlphaFoldDB" id="A0A6H2C710"/>
<dbReference type="Proteomes" id="UP000502433">
    <property type="component" value="Chromosome"/>
</dbReference>
<reference evidence="1 2" key="2">
    <citation type="submission" date="2020-04" db="EMBL/GenBank/DDBJ databases">
        <authorList>
            <person name="Fomenkov A."/>
            <person name="Anton B.P."/>
            <person name="Roberts R.J."/>
        </authorList>
    </citation>
    <scope>NUCLEOTIDE SEQUENCE [LARGE SCALE GENOMIC DNA]</scope>
    <source>
        <strain evidence="1 2">CCAP 1403/13f</strain>
    </source>
</reference>
<dbReference type="KEGG" id="dfs:HGD76_09320"/>
<gene>
    <name evidence="1" type="ORF">HGD76_09320</name>
</gene>